<evidence type="ECO:0000313" key="3">
    <source>
        <dbReference type="Proteomes" id="UP000637788"/>
    </source>
</evidence>
<protein>
    <submittedName>
        <fullName evidence="2">Uncharacterized protein</fullName>
    </submittedName>
</protein>
<evidence type="ECO:0000256" key="1">
    <source>
        <dbReference type="SAM" id="MobiDB-lite"/>
    </source>
</evidence>
<comment type="caution">
    <text evidence="2">The sequence shown here is derived from an EMBL/GenBank/DDBJ whole genome shotgun (WGS) entry which is preliminary data.</text>
</comment>
<organism evidence="2 3">
    <name type="scientific">Streptomyces flaveus</name>
    <dbReference type="NCBI Taxonomy" id="66370"/>
    <lineage>
        <taxon>Bacteria</taxon>
        <taxon>Bacillati</taxon>
        <taxon>Actinomycetota</taxon>
        <taxon>Actinomycetes</taxon>
        <taxon>Kitasatosporales</taxon>
        <taxon>Streptomycetaceae</taxon>
        <taxon>Streptomyces</taxon>
        <taxon>Streptomyces aurantiacus group</taxon>
    </lineage>
</organism>
<dbReference type="EMBL" id="BMPQ01000005">
    <property type="protein sequence ID" value="GGK64229.1"/>
    <property type="molecule type" value="Genomic_DNA"/>
</dbReference>
<keyword evidence="3" id="KW-1185">Reference proteome</keyword>
<name>A0A917QRH9_9ACTN</name>
<dbReference type="AlphaFoldDB" id="A0A917QRH9"/>
<reference evidence="2" key="2">
    <citation type="submission" date="2020-09" db="EMBL/GenBank/DDBJ databases">
        <authorList>
            <person name="Sun Q."/>
            <person name="Ohkuma M."/>
        </authorList>
    </citation>
    <scope>NUCLEOTIDE SEQUENCE</scope>
    <source>
        <strain evidence="2">JCM 3035</strain>
    </source>
</reference>
<evidence type="ECO:0000313" key="2">
    <source>
        <dbReference type="EMBL" id="GGK64229.1"/>
    </source>
</evidence>
<gene>
    <name evidence="2" type="ORF">GCM10010094_26410</name>
</gene>
<sequence length="334" mass="38145">MIVFADLLPVSEGERKRYEARRTKLEKSEDEVGRACEKFAEIETGKLLRVRSEFMFRAEPAELAGDPSDRRLPPQQDRPPATRLPSPRGIALKAYLTALFVVQSRTPGTYPGNTLPLNNVDTVSWVDLIATPSQLSRKGDRNYVTVRDKKVRQLHSALDRLSGDAFQLVHLPNRNKGRGKYEGFQLLHERGAPYGGGDNPDRYMVPSDQEHLPWLPAGLFLNGWIHLLEDTEIGFLLMLAWLHARFGAQPVFVASDIRLRQFGVGKDAYEAHRMLNRFGLVDVEEDPNRHLEDSRLTGYNEGTMPKLHRFELRREGFNEQAVPKIRSAIERRLR</sequence>
<feature type="region of interest" description="Disordered" evidence="1">
    <location>
        <begin position="62"/>
        <end position="86"/>
    </location>
</feature>
<reference evidence="2" key="1">
    <citation type="journal article" date="2014" name="Int. J. Syst. Evol. Microbiol.">
        <title>Complete genome sequence of Corynebacterium casei LMG S-19264T (=DSM 44701T), isolated from a smear-ripened cheese.</title>
        <authorList>
            <consortium name="US DOE Joint Genome Institute (JGI-PGF)"/>
            <person name="Walter F."/>
            <person name="Albersmeier A."/>
            <person name="Kalinowski J."/>
            <person name="Ruckert C."/>
        </authorList>
    </citation>
    <scope>NUCLEOTIDE SEQUENCE</scope>
    <source>
        <strain evidence="2">JCM 3035</strain>
    </source>
</reference>
<accession>A0A917QRH9</accession>
<dbReference type="Proteomes" id="UP000637788">
    <property type="component" value="Unassembled WGS sequence"/>
</dbReference>
<proteinExistence type="predicted"/>